<name>A0A4C1YLA1_EUMVA</name>
<gene>
    <name evidence="1" type="ORF">EVAR_48334_1</name>
</gene>
<comment type="caution">
    <text evidence="1">The sequence shown here is derived from an EMBL/GenBank/DDBJ whole genome shotgun (WGS) entry which is preliminary data.</text>
</comment>
<evidence type="ECO:0000313" key="2">
    <source>
        <dbReference type="Proteomes" id="UP000299102"/>
    </source>
</evidence>
<evidence type="ECO:0000313" key="1">
    <source>
        <dbReference type="EMBL" id="GBP77201.1"/>
    </source>
</evidence>
<accession>A0A4C1YLA1</accession>
<organism evidence="1 2">
    <name type="scientific">Eumeta variegata</name>
    <name type="common">Bagworm moth</name>
    <name type="synonym">Eumeta japonica</name>
    <dbReference type="NCBI Taxonomy" id="151549"/>
    <lineage>
        <taxon>Eukaryota</taxon>
        <taxon>Metazoa</taxon>
        <taxon>Ecdysozoa</taxon>
        <taxon>Arthropoda</taxon>
        <taxon>Hexapoda</taxon>
        <taxon>Insecta</taxon>
        <taxon>Pterygota</taxon>
        <taxon>Neoptera</taxon>
        <taxon>Endopterygota</taxon>
        <taxon>Lepidoptera</taxon>
        <taxon>Glossata</taxon>
        <taxon>Ditrysia</taxon>
        <taxon>Tineoidea</taxon>
        <taxon>Psychidae</taxon>
        <taxon>Oiketicinae</taxon>
        <taxon>Eumeta</taxon>
    </lineage>
</organism>
<dbReference type="OrthoDB" id="7509750at2759"/>
<protein>
    <submittedName>
        <fullName evidence="1">Uncharacterized protein</fullName>
    </submittedName>
</protein>
<reference evidence="1 2" key="1">
    <citation type="journal article" date="2019" name="Commun. Biol.">
        <title>The bagworm genome reveals a unique fibroin gene that provides high tensile strength.</title>
        <authorList>
            <person name="Kono N."/>
            <person name="Nakamura H."/>
            <person name="Ohtoshi R."/>
            <person name="Tomita M."/>
            <person name="Numata K."/>
            <person name="Arakawa K."/>
        </authorList>
    </citation>
    <scope>NUCLEOTIDE SEQUENCE [LARGE SCALE GENOMIC DNA]</scope>
</reference>
<proteinExistence type="predicted"/>
<dbReference type="AlphaFoldDB" id="A0A4C1YLA1"/>
<keyword evidence="2" id="KW-1185">Reference proteome</keyword>
<dbReference type="Proteomes" id="UP000299102">
    <property type="component" value="Unassembled WGS sequence"/>
</dbReference>
<dbReference type="EMBL" id="BGZK01001321">
    <property type="protein sequence ID" value="GBP77201.1"/>
    <property type="molecule type" value="Genomic_DNA"/>
</dbReference>
<sequence>MQKLRAITLFKTYRPAHTTIRKAMFCSAWILFLCDVEQSAYDAGAVYVSREWIKPYTGHLWFGAVSAIGELRAACSARLCSIG</sequence>